<proteinExistence type="predicted"/>
<feature type="region of interest" description="Disordered" evidence="1">
    <location>
        <begin position="205"/>
        <end position="244"/>
    </location>
</feature>
<evidence type="ECO:0000313" key="3">
    <source>
        <dbReference type="Proteomes" id="UP000005237"/>
    </source>
</evidence>
<reference evidence="2" key="2">
    <citation type="submission" date="2022-06" db="UniProtKB">
        <authorList>
            <consortium name="EnsemblMetazoa"/>
        </authorList>
    </citation>
    <scope>IDENTIFICATION</scope>
    <source>
        <strain evidence="2">DF5081</strain>
    </source>
</reference>
<keyword evidence="3" id="KW-1185">Reference proteome</keyword>
<feature type="compositionally biased region" description="Basic and acidic residues" evidence="1">
    <location>
        <begin position="220"/>
        <end position="229"/>
    </location>
</feature>
<sequence length="368" mass="41701">MSSACGAIVSDTMQIGARKNGEFETDFPNRLTRALSFWKEHAREDWVLSVVESGVVVQLESGAKIPEPAGLRPSMLKYKDFLSSEIEKLAMQGVVEQVQDEPRCVSALHVVDQEAGVCVAEQKSFWEPRIAFSWLGFDVNLLEGMVAATEKRMTTWWSMLRILKEKDSPSVLDRMKFLGCLASMDLIAGDVAIFEARHLMRTVAAHQSKERDKHNHLRKSKDIPHRDPPEPTSSNTFGKQQRVERLGGKKGLKGVLVAPIWKSHPSYQSLSQRSVLKNMRAHTHHVQYRLLSPMTTDYDTSSPYFNSPVNYPTSPDSRFLNDIQDEYTSLLRQRNLAAQISFKTCEPREEDRSRRAAIDVKNVGDKLL</sequence>
<evidence type="ECO:0000256" key="1">
    <source>
        <dbReference type="SAM" id="MobiDB-lite"/>
    </source>
</evidence>
<dbReference type="EnsemblMetazoa" id="CJA38757c.1">
    <property type="protein sequence ID" value="CJA38757c.1"/>
    <property type="gene ID" value="WBGene00214604"/>
</dbReference>
<reference evidence="3" key="1">
    <citation type="submission" date="2010-08" db="EMBL/GenBank/DDBJ databases">
        <authorList>
            <consortium name="Caenorhabditis japonica Sequencing Consortium"/>
            <person name="Wilson R.K."/>
        </authorList>
    </citation>
    <scope>NUCLEOTIDE SEQUENCE [LARGE SCALE GENOMIC DNA]</scope>
    <source>
        <strain evidence="3">DF5081</strain>
    </source>
</reference>
<dbReference type="Proteomes" id="UP000005237">
    <property type="component" value="Unassembled WGS sequence"/>
</dbReference>
<accession>A0A8R1ENQ0</accession>
<organism evidence="2 3">
    <name type="scientific">Caenorhabditis japonica</name>
    <dbReference type="NCBI Taxonomy" id="281687"/>
    <lineage>
        <taxon>Eukaryota</taxon>
        <taxon>Metazoa</taxon>
        <taxon>Ecdysozoa</taxon>
        <taxon>Nematoda</taxon>
        <taxon>Chromadorea</taxon>
        <taxon>Rhabditida</taxon>
        <taxon>Rhabditina</taxon>
        <taxon>Rhabditomorpha</taxon>
        <taxon>Rhabditoidea</taxon>
        <taxon>Rhabditidae</taxon>
        <taxon>Peloderinae</taxon>
        <taxon>Caenorhabditis</taxon>
    </lineage>
</organism>
<dbReference type="AlphaFoldDB" id="A0A8R1ENQ0"/>
<protein>
    <submittedName>
        <fullName evidence="2">Uncharacterized protein</fullName>
    </submittedName>
</protein>
<evidence type="ECO:0000313" key="2">
    <source>
        <dbReference type="EnsemblMetazoa" id="CJA38757c.1"/>
    </source>
</evidence>
<name>A0A8R1ENQ0_CAEJA</name>